<dbReference type="EMBL" id="OA886887">
    <property type="protein sequence ID" value="CAD7283117.1"/>
    <property type="molecule type" value="Genomic_DNA"/>
</dbReference>
<accession>A0A7R9BZN0</accession>
<reference evidence="2" key="1">
    <citation type="submission" date="2020-11" db="EMBL/GenBank/DDBJ databases">
        <authorList>
            <person name="Tran Van P."/>
        </authorList>
    </citation>
    <scope>NUCLEOTIDE SEQUENCE</scope>
</reference>
<protein>
    <recommendedName>
        <fullName evidence="1">Poly(A) polymerase nucleotidyltransferase domain-containing protein</fullName>
    </recommendedName>
</protein>
<dbReference type="SUPFAM" id="SSF81301">
    <property type="entry name" value="Nucleotidyltransferase"/>
    <property type="match status" value="1"/>
</dbReference>
<feature type="domain" description="Poly(A) polymerase nucleotidyltransferase" evidence="1">
    <location>
        <begin position="78"/>
        <end position="147"/>
    </location>
</feature>
<keyword evidence="3" id="KW-1185">Reference proteome</keyword>
<dbReference type="PANTHER" id="PTHR10682">
    <property type="entry name" value="POLY A POLYMERASE"/>
    <property type="match status" value="1"/>
</dbReference>
<dbReference type="OrthoDB" id="412748at2759"/>
<organism evidence="2">
    <name type="scientific">Notodromas monacha</name>
    <dbReference type="NCBI Taxonomy" id="399045"/>
    <lineage>
        <taxon>Eukaryota</taxon>
        <taxon>Metazoa</taxon>
        <taxon>Ecdysozoa</taxon>
        <taxon>Arthropoda</taxon>
        <taxon>Crustacea</taxon>
        <taxon>Oligostraca</taxon>
        <taxon>Ostracoda</taxon>
        <taxon>Podocopa</taxon>
        <taxon>Podocopida</taxon>
        <taxon>Cypridocopina</taxon>
        <taxon>Cypridoidea</taxon>
        <taxon>Cyprididae</taxon>
        <taxon>Notodromas</taxon>
    </lineage>
</organism>
<dbReference type="Pfam" id="PF20750">
    <property type="entry name" value="PAP_NTPase"/>
    <property type="match status" value="1"/>
</dbReference>
<dbReference type="InterPro" id="IPR043519">
    <property type="entry name" value="NT_sf"/>
</dbReference>
<proteinExistence type="predicted"/>
<evidence type="ECO:0000259" key="1">
    <source>
        <dbReference type="Pfam" id="PF20750"/>
    </source>
</evidence>
<name>A0A7R9BZN0_9CRUS</name>
<dbReference type="GO" id="GO:1990817">
    <property type="term" value="F:poly(A) RNA polymerase activity"/>
    <property type="evidence" value="ECO:0007669"/>
    <property type="project" value="TreeGrafter"/>
</dbReference>
<dbReference type="Proteomes" id="UP000678499">
    <property type="component" value="Unassembled WGS sequence"/>
</dbReference>
<dbReference type="Gene3D" id="3.30.460.10">
    <property type="entry name" value="Beta Polymerase, domain 2"/>
    <property type="match status" value="1"/>
</dbReference>
<evidence type="ECO:0000313" key="3">
    <source>
        <dbReference type="Proteomes" id="UP000678499"/>
    </source>
</evidence>
<dbReference type="GO" id="GO:0005634">
    <property type="term" value="C:nucleus"/>
    <property type="evidence" value="ECO:0007669"/>
    <property type="project" value="TreeGrafter"/>
</dbReference>
<dbReference type="PANTHER" id="PTHR10682:SF10">
    <property type="entry name" value="POLYNUCLEOTIDE ADENYLYLTRANSFERASE"/>
    <property type="match status" value="1"/>
</dbReference>
<sequence length="149" mass="16816">MGKNAVERVLIELFYPHLNFGQVSFGISSFRVDILSRDKRSRQGMGERFGEAAEVAGLANKLVWWKRVSVRLFQAWHSHPGGGYIDAQCVSPRHVERSDFFTSFVDFLRATSGVSDIRPIENAYDVPVLKLKLDGIELDFVFTKLPIAA</sequence>
<dbReference type="AlphaFoldDB" id="A0A7R9BZN0"/>
<dbReference type="InterPro" id="IPR048840">
    <property type="entry name" value="PolA_pol_NTPase"/>
</dbReference>
<dbReference type="EMBL" id="CAJPEX010004850">
    <property type="protein sequence ID" value="CAG0923269.1"/>
    <property type="molecule type" value="Genomic_DNA"/>
</dbReference>
<evidence type="ECO:0000313" key="2">
    <source>
        <dbReference type="EMBL" id="CAD7283117.1"/>
    </source>
</evidence>
<gene>
    <name evidence="2" type="ORF">NMOB1V02_LOCUS10735</name>
</gene>